<evidence type="ECO:0000256" key="1">
    <source>
        <dbReference type="SAM" id="MobiDB-lite"/>
    </source>
</evidence>
<accession>A0A3S5CR06</accession>
<dbReference type="Proteomes" id="UP000784294">
    <property type="component" value="Unassembled WGS sequence"/>
</dbReference>
<organism evidence="2 3">
    <name type="scientific">Protopolystoma xenopodis</name>
    <dbReference type="NCBI Taxonomy" id="117903"/>
    <lineage>
        <taxon>Eukaryota</taxon>
        <taxon>Metazoa</taxon>
        <taxon>Spiralia</taxon>
        <taxon>Lophotrochozoa</taxon>
        <taxon>Platyhelminthes</taxon>
        <taxon>Monogenea</taxon>
        <taxon>Polyopisthocotylea</taxon>
        <taxon>Polystomatidea</taxon>
        <taxon>Polystomatidae</taxon>
        <taxon>Protopolystoma</taxon>
    </lineage>
</organism>
<comment type="caution">
    <text evidence="2">The sequence shown here is derived from an EMBL/GenBank/DDBJ whole genome shotgun (WGS) entry which is preliminary data.</text>
</comment>
<dbReference type="EMBL" id="CAAALY010102466">
    <property type="protein sequence ID" value="VEL29366.1"/>
    <property type="molecule type" value="Genomic_DNA"/>
</dbReference>
<protein>
    <submittedName>
        <fullName evidence="2">Uncharacterized protein</fullName>
    </submittedName>
</protein>
<sequence length="72" mass="7882">MVQPAVCQDCMAKSTSRLMGQKGGPSSHDLNEAKPNGCKRLRRTQEVALQQITAGGRNTRVDESRSAVHCER</sequence>
<proteinExistence type="predicted"/>
<evidence type="ECO:0000313" key="3">
    <source>
        <dbReference type="Proteomes" id="UP000784294"/>
    </source>
</evidence>
<dbReference type="AlphaFoldDB" id="A0A3S5CR06"/>
<reference evidence="2" key="1">
    <citation type="submission" date="2018-11" db="EMBL/GenBank/DDBJ databases">
        <authorList>
            <consortium name="Pathogen Informatics"/>
        </authorList>
    </citation>
    <scope>NUCLEOTIDE SEQUENCE</scope>
</reference>
<keyword evidence="3" id="KW-1185">Reference proteome</keyword>
<name>A0A3S5CR06_9PLAT</name>
<gene>
    <name evidence="2" type="ORF">PXEA_LOCUS22806</name>
</gene>
<evidence type="ECO:0000313" key="2">
    <source>
        <dbReference type="EMBL" id="VEL29366.1"/>
    </source>
</evidence>
<feature type="region of interest" description="Disordered" evidence="1">
    <location>
        <begin position="15"/>
        <end position="35"/>
    </location>
</feature>